<dbReference type="PRINTS" id="PR00080">
    <property type="entry name" value="SDRFAMILY"/>
</dbReference>
<dbReference type="Pfam" id="PF13460">
    <property type="entry name" value="NAD_binding_10"/>
    <property type="match status" value="1"/>
</dbReference>
<dbReference type="Proteomes" id="UP001050808">
    <property type="component" value="Unassembled WGS sequence"/>
</dbReference>
<comment type="similarity">
    <text evidence="1">Belongs to the short-chain dehydrogenases/reductases (SDR) family.</text>
</comment>
<dbReference type="NCBIfam" id="NF005559">
    <property type="entry name" value="PRK07231.1"/>
    <property type="match status" value="1"/>
</dbReference>
<evidence type="ECO:0000313" key="6">
    <source>
        <dbReference type="EMBL" id="GHI42145.1"/>
    </source>
</evidence>
<feature type="compositionally biased region" description="Basic residues" evidence="4">
    <location>
        <begin position="333"/>
        <end position="343"/>
    </location>
</feature>
<dbReference type="CDD" id="cd05233">
    <property type="entry name" value="SDR_c"/>
    <property type="match status" value="1"/>
</dbReference>
<protein>
    <recommendedName>
        <fullName evidence="5">Ketoreductase domain-containing protein</fullName>
    </recommendedName>
</protein>
<reference evidence="6" key="1">
    <citation type="submission" date="2024-05" db="EMBL/GenBank/DDBJ databases">
        <title>Whole genome shotgun sequence of Streptomyces violascens NBRC 12920.</title>
        <authorList>
            <person name="Komaki H."/>
            <person name="Tamura T."/>
        </authorList>
    </citation>
    <scope>NUCLEOTIDE SEQUENCE</scope>
    <source>
        <strain evidence="6">NBRC 12920</strain>
    </source>
</reference>
<feature type="region of interest" description="Disordered" evidence="4">
    <location>
        <begin position="1"/>
        <end position="28"/>
    </location>
</feature>
<evidence type="ECO:0000313" key="7">
    <source>
        <dbReference type="Proteomes" id="UP001050808"/>
    </source>
</evidence>
<dbReference type="InterPro" id="IPR020904">
    <property type="entry name" value="Sc_DH/Rdtase_CS"/>
</dbReference>
<dbReference type="PROSITE" id="PS00061">
    <property type="entry name" value="ADH_SHORT"/>
    <property type="match status" value="1"/>
</dbReference>
<keyword evidence="3" id="KW-0520">NAD</keyword>
<feature type="compositionally biased region" description="Basic residues" evidence="4">
    <location>
        <begin position="363"/>
        <end position="372"/>
    </location>
</feature>
<keyword evidence="7" id="KW-1185">Reference proteome</keyword>
<dbReference type="Gene3D" id="3.90.25.10">
    <property type="entry name" value="UDP-galactose 4-epimerase, domain 1"/>
    <property type="match status" value="1"/>
</dbReference>
<dbReference type="PANTHER" id="PTHR24321:SF8">
    <property type="entry name" value="ESTRADIOL 17-BETA-DEHYDROGENASE 8-RELATED"/>
    <property type="match status" value="1"/>
</dbReference>
<feature type="compositionally biased region" description="Low complexity" evidence="4">
    <location>
        <begin position="318"/>
        <end position="332"/>
    </location>
</feature>
<feature type="region of interest" description="Disordered" evidence="4">
    <location>
        <begin position="271"/>
        <end position="385"/>
    </location>
</feature>
<dbReference type="InterPro" id="IPR036291">
    <property type="entry name" value="NAD(P)-bd_dom_sf"/>
</dbReference>
<proteinExistence type="inferred from homology"/>
<feature type="domain" description="Ketoreductase" evidence="5">
    <location>
        <begin position="398"/>
        <end position="582"/>
    </location>
</feature>
<gene>
    <name evidence="6" type="ORF">Sviol_65530</name>
</gene>
<comment type="caution">
    <text evidence="6">The sequence shown here is derived from an EMBL/GenBank/DDBJ whole genome shotgun (WGS) entry which is preliminary data.</text>
</comment>
<dbReference type="Pfam" id="PF13561">
    <property type="entry name" value="adh_short_C2"/>
    <property type="match status" value="1"/>
</dbReference>
<evidence type="ECO:0000256" key="1">
    <source>
        <dbReference type="ARBA" id="ARBA00006484"/>
    </source>
</evidence>
<evidence type="ECO:0000259" key="5">
    <source>
        <dbReference type="SMART" id="SM00822"/>
    </source>
</evidence>
<name>A0ABQ3QY09_9ACTN</name>
<dbReference type="SUPFAM" id="SSF51735">
    <property type="entry name" value="NAD(P)-binding Rossmann-fold domains"/>
    <property type="match status" value="2"/>
</dbReference>
<dbReference type="Gene3D" id="3.40.50.720">
    <property type="entry name" value="NAD(P)-binding Rossmann-like Domain"/>
    <property type="match status" value="2"/>
</dbReference>
<evidence type="ECO:0000256" key="2">
    <source>
        <dbReference type="ARBA" id="ARBA00023002"/>
    </source>
</evidence>
<dbReference type="InterPro" id="IPR016040">
    <property type="entry name" value="NAD(P)-bd_dom"/>
</dbReference>
<organism evidence="6 7">
    <name type="scientific">Streptomyces violascens</name>
    <dbReference type="NCBI Taxonomy" id="67381"/>
    <lineage>
        <taxon>Bacteria</taxon>
        <taxon>Bacillati</taxon>
        <taxon>Actinomycetota</taxon>
        <taxon>Actinomycetes</taxon>
        <taxon>Kitasatosporales</taxon>
        <taxon>Streptomycetaceae</taxon>
        <taxon>Streptomyces</taxon>
    </lineage>
</organism>
<dbReference type="InterPro" id="IPR057326">
    <property type="entry name" value="KR_dom"/>
</dbReference>
<feature type="compositionally biased region" description="Low complexity" evidence="4">
    <location>
        <begin position="350"/>
        <end position="362"/>
    </location>
</feature>
<sequence length="643" mass="67786">MNERTLWPDDAPETLAGEGDLEPDGSFGDERHMRVVITGASGTVGGKVARLLAPNHDVRSLTRDPARAARDKVAGHIVGADLGDPATLRHAMEGADALLLVTFDPLSPTHDTNALAAARAGGVRHVVKLSAAAVSDPLARDRITCWQRETEEQVRASGMTWTLLRPRAFMSNALGWAGGVRKEGVVRALYGSSRNSCVDPQDVALAAARSLVGRGQAGRIHALTGQQALSAREQTDQLGEALQLPVRYEELTPDQALRGWRNRLGEPLARALLAGAPNDRRRARRNRSPMVSGKPSADPRAPSGPGPPAMRRPSAELPHAGSHAAAIRAARPAAHRAAPKGRARPTCGDTTHIQTPHTQTPRTYRHHRHRTHRDVPAGKPAPEGRRTMTEAHGMLAGRTVLITGSSSGIGEAAARLFAAEGAAVVLMARRADRLDALAHDIVEAGGKAETAPGDVVSEEDVANAVKVAVGRFGRLDGAFNNAGWATAGTPLHETDTAIFERTMDVNVRGVWNCLRHQIPAMLEAGGGSIVNTSSVAGLQATGASAAYVAAKHAVLGLTRAAAADYGRQGIRVNALVVGSTRSELMEEVLAGTPELEESFVARSVQRRMADPVEIAQAAAWLCSDRATFVTGAAMPVDGGWTAA</sequence>
<dbReference type="EMBL" id="BNDY01000017">
    <property type="protein sequence ID" value="GHI42145.1"/>
    <property type="molecule type" value="Genomic_DNA"/>
</dbReference>
<evidence type="ECO:0000256" key="3">
    <source>
        <dbReference type="ARBA" id="ARBA00023027"/>
    </source>
</evidence>
<accession>A0ABQ3QY09</accession>
<dbReference type="SMART" id="SM00822">
    <property type="entry name" value="PKS_KR"/>
    <property type="match status" value="1"/>
</dbReference>
<dbReference type="PANTHER" id="PTHR24321">
    <property type="entry name" value="DEHYDROGENASES, SHORT CHAIN"/>
    <property type="match status" value="1"/>
</dbReference>
<dbReference type="PRINTS" id="PR00081">
    <property type="entry name" value="GDHRDH"/>
</dbReference>
<dbReference type="InterPro" id="IPR002347">
    <property type="entry name" value="SDR_fam"/>
</dbReference>
<evidence type="ECO:0000256" key="4">
    <source>
        <dbReference type="SAM" id="MobiDB-lite"/>
    </source>
</evidence>
<keyword evidence="2" id="KW-0560">Oxidoreductase</keyword>